<protein>
    <submittedName>
        <fullName evidence="1">Uncharacterized protein</fullName>
    </submittedName>
</protein>
<dbReference type="Proteomes" id="UP000008063">
    <property type="component" value="Unassembled WGS sequence"/>
</dbReference>
<keyword evidence="2" id="KW-1185">Reference proteome</keyword>
<gene>
    <name evidence="1" type="ORF">SERLA73DRAFT_70686</name>
</gene>
<evidence type="ECO:0000313" key="2">
    <source>
        <dbReference type="Proteomes" id="UP000008063"/>
    </source>
</evidence>
<dbReference type="EMBL" id="GL945477">
    <property type="protein sequence ID" value="EGO01506.1"/>
    <property type="molecule type" value="Genomic_DNA"/>
</dbReference>
<sequence length="140" mass="15846">MLLNKRLDLDLSFIPLLSPSYYASSTTPQFELNAIPALCDMQGMPPLMAVRRLTPTYVAFLWYGYRGRALDESVQRSREASLYASDLSMSTFTRVVCVDDLFVLRISRFSGNATQRIRSATYTSPSSMATLLHTPKIQHR</sequence>
<reference evidence="2" key="1">
    <citation type="journal article" date="2011" name="Science">
        <title>The plant cell wall-decomposing machinery underlies the functional diversity of forest fungi.</title>
        <authorList>
            <person name="Eastwood D.C."/>
            <person name="Floudas D."/>
            <person name="Binder M."/>
            <person name="Majcherczyk A."/>
            <person name="Schneider P."/>
            <person name="Aerts A."/>
            <person name="Asiegbu F.O."/>
            <person name="Baker S.E."/>
            <person name="Barry K."/>
            <person name="Bendiksby M."/>
            <person name="Blumentritt M."/>
            <person name="Coutinho P.M."/>
            <person name="Cullen D."/>
            <person name="de Vries R.P."/>
            <person name="Gathman A."/>
            <person name="Goodell B."/>
            <person name="Henrissat B."/>
            <person name="Ihrmark K."/>
            <person name="Kauserud H."/>
            <person name="Kohler A."/>
            <person name="LaButti K."/>
            <person name="Lapidus A."/>
            <person name="Lavin J.L."/>
            <person name="Lee Y.-H."/>
            <person name="Lindquist E."/>
            <person name="Lilly W."/>
            <person name="Lucas S."/>
            <person name="Morin E."/>
            <person name="Murat C."/>
            <person name="Oguiza J.A."/>
            <person name="Park J."/>
            <person name="Pisabarro A.G."/>
            <person name="Riley R."/>
            <person name="Rosling A."/>
            <person name="Salamov A."/>
            <person name="Schmidt O."/>
            <person name="Schmutz J."/>
            <person name="Skrede I."/>
            <person name="Stenlid J."/>
            <person name="Wiebenga A."/>
            <person name="Xie X."/>
            <person name="Kuees U."/>
            <person name="Hibbett D.S."/>
            <person name="Hoffmeister D."/>
            <person name="Hoegberg N."/>
            <person name="Martin F."/>
            <person name="Grigoriev I.V."/>
            <person name="Watkinson S.C."/>
        </authorList>
    </citation>
    <scope>NUCLEOTIDE SEQUENCE [LARGE SCALE GENOMIC DNA]</scope>
    <source>
        <strain evidence="2">strain S7.3</strain>
    </source>
</reference>
<evidence type="ECO:0000313" key="1">
    <source>
        <dbReference type="EMBL" id="EGO01506.1"/>
    </source>
</evidence>
<proteinExistence type="predicted"/>
<dbReference type="AlphaFoldDB" id="F8PQ41"/>
<organism evidence="2">
    <name type="scientific">Serpula lacrymans var. lacrymans (strain S7.3)</name>
    <name type="common">Dry rot fungus</name>
    <dbReference type="NCBI Taxonomy" id="936435"/>
    <lineage>
        <taxon>Eukaryota</taxon>
        <taxon>Fungi</taxon>
        <taxon>Dikarya</taxon>
        <taxon>Basidiomycota</taxon>
        <taxon>Agaricomycotina</taxon>
        <taxon>Agaricomycetes</taxon>
        <taxon>Agaricomycetidae</taxon>
        <taxon>Boletales</taxon>
        <taxon>Coniophorineae</taxon>
        <taxon>Serpulaceae</taxon>
        <taxon>Serpula</taxon>
    </lineage>
</organism>
<dbReference type="HOGENOM" id="CLU_1836359_0_0_1"/>
<name>F8PQ41_SERL3</name>
<dbReference type="InParanoid" id="F8PQ41"/>
<accession>F8PQ41</accession>